<keyword evidence="6 9" id="KW-1133">Transmembrane helix</keyword>
<evidence type="ECO:0000256" key="3">
    <source>
        <dbReference type="ARBA" id="ARBA00022448"/>
    </source>
</evidence>
<evidence type="ECO:0000256" key="6">
    <source>
        <dbReference type="ARBA" id="ARBA00022989"/>
    </source>
</evidence>
<evidence type="ECO:0000313" key="10">
    <source>
        <dbReference type="EMBL" id="PXX51826.1"/>
    </source>
</evidence>
<dbReference type="GO" id="GO:0005886">
    <property type="term" value="C:plasma membrane"/>
    <property type="evidence" value="ECO:0007669"/>
    <property type="project" value="UniProtKB-SubCell"/>
</dbReference>
<dbReference type="PIRSF" id="PIRSF037778">
    <property type="entry name" value="UCP037778_transp_RibU"/>
    <property type="match status" value="1"/>
</dbReference>
<comment type="similarity">
    <text evidence="2 8">Belongs to the prokaryotic riboflavin transporter (P-RFT) (TC 2.A.87) family.</text>
</comment>
<comment type="function">
    <text evidence="8">Probably a riboflavin-binding protein that interacts with the energy-coupling factor (ECF) ABC-transporter complex.</text>
</comment>
<evidence type="ECO:0000313" key="11">
    <source>
        <dbReference type="Proteomes" id="UP000248057"/>
    </source>
</evidence>
<feature type="transmembrane region" description="Helical" evidence="9">
    <location>
        <begin position="142"/>
        <end position="165"/>
    </location>
</feature>
<feature type="transmembrane region" description="Helical" evidence="9">
    <location>
        <begin position="40"/>
        <end position="61"/>
    </location>
</feature>
<protein>
    <recommendedName>
        <fullName evidence="8">Riboflavin transporter</fullName>
    </recommendedName>
</protein>
<sequence>MNSKAKNITAIAMLCAVSYVVMVFGRFPVVLFLKYDPKDAVIALGGLIWGPMTSCIVSVIVSFLEMLSVSETGIIGCIMNIISSCSFACTASVIYKRKRTLTGAVIGLAVGGVTMTAVMMLWNYLVTPLYMGYPREAVAKLLIPAFLLFNLLKSGLNGGFTFLLYKPVITALRKGGYVTASVKQGKKRPAGLILVTVMIMISCILFILSMNGII</sequence>
<feature type="transmembrane region" description="Helical" evidence="9">
    <location>
        <begin position="73"/>
        <end position="94"/>
    </location>
</feature>
<feature type="transmembrane region" description="Helical" evidence="9">
    <location>
        <begin position="101"/>
        <end position="122"/>
    </location>
</feature>
<evidence type="ECO:0000256" key="4">
    <source>
        <dbReference type="ARBA" id="ARBA00022475"/>
    </source>
</evidence>
<evidence type="ECO:0000256" key="5">
    <source>
        <dbReference type="ARBA" id="ARBA00022692"/>
    </source>
</evidence>
<feature type="transmembrane region" description="Helical" evidence="9">
    <location>
        <begin position="192"/>
        <end position="213"/>
    </location>
</feature>
<keyword evidence="4 8" id="KW-1003">Cell membrane</keyword>
<dbReference type="Proteomes" id="UP000248057">
    <property type="component" value="Unassembled WGS sequence"/>
</dbReference>
<dbReference type="GeneID" id="86062866"/>
<dbReference type="InterPro" id="IPR024529">
    <property type="entry name" value="ECF_trnsprt_substrate-spec"/>
</dbReference>
<organism evidence="10 11">
    <name type="scientific">Hungatella effluvii</name>
    <dbReference type="NCBI Taxonomy" id="1096246"/>
    <lineage>
        <taxon>Bacteria</taxon>
        <taxon>Bacillati</taxon>
        <taxon>Bacillota</taxon>
        <taxon>Clostridia</taxon>
        <taxon>Lachnospirales</taxon>
        <taxon>Lachnospiraceae</taxon>
        <taxon>Hungatella</taxon>
    </lineage>
</organism>
<name>A0A2V3Y159_9FIRM</name>
<comment type="subcellular location">
    <subcellularLocation>
        <location evidence="1">Cell membrane</location>
        <topology evidence="1">Multi-pass membrane protein</topology>
    </subcellularLocation>
</comment>
<comment type="caution">
    <text evidence="10">The sequence shown here is derived from an EMBL/GenBank/DDBJ whole genome shotgun (WGS) entry which is preliminary data.</text>
</comment>
<dbReference type="RefSeq" id="WP_110324139.1">
    <property type="nucleotide sequence ID" value="NZ_QJKD01000009.1"/>
</dbReference>
<accession>A0A2V3Y159</accession>
<dbReference type="PANTHER" id="PTHR38438">
    <property type="entry name" value="RIBOFLAVIN TRANSPORTER RIBU"/>
    <property type="match status" value="1"/>
</dbReference>
<reference evidence="10 11" key="1">
    <citation type="submission" date="2018-05" db="EMBL/GenBank/DDBJ databases">
        <title>Genomic Encyclopedia of Type Strains, Phase IV (KMG-IV): sequencing the most valuable type-strain genomes for metagenomic binning, comparative biology and taxonomic classification.</title>
        <authorList>
            <person name="Goeker M."/>
        </authorList>
    </citation>
    <scope>NUCLEOTIDE SEQUENCE [LARGE SCALE GENOMIC DNA]</scope>
    <source>
        <strain evidence="10 11">DSM 24995</strain>
    </source>
</reference>
<dbReference type="Gene3D" id="1.10.1760.20">
    <property type="match status" value="1"/>
</dbReference>
<keyword evidence="11" id="KW-1185">Reference proteome</keyword>
<dbReference type="InterPro" id="IPR025720">
    <property type="entry name" value="RibU"/>
</dbReference>
<keyword evidence="7 8" id="KW-0472">Membrane</keyword>
<feature type="transmembrane region" description="Helical" evidence="9">
    <location>
        <begin position="6"/>
        <end position="33"/>
    </location>
</feature>
<dbReference type="Pfam" id="PF12822">
    <property type="entry name" value="ECF_trnsprt"/>
    <property type="match status" value="1"/>
</dbReference>
<dbReference type="EMBL" id="QJKD01000009">
    <property type="protein sequence ID" value="PXX51826.1"/>
    <property type="molecule type" value="Genomic_DNA"/>
</dbReference>
<evidence type="ECO:0000256" key="2">
    <source>
        <dbReference type="ARBA" id="ARBA00005540"/>
    </source>
</evidence>
<proteinExistence type="inferred from homology"/>
<dbReference type="GO" id="GO:0032217">
    <property type="term" value="F:riboflavin transmembrane transporter activity"/>
    <property type="evidence" value="ECO:0007669"/>
    <property type="project" value="UniProtKB-UniRule"/>
</dbReference>
<evidence type="ECO:0000256" key="1">
    <source>
        <dbReference type="ARBA" id="ARBA00004651"/>
    </source>
</evidence>
<keyword evidence="3 8" id="KW-0813">Transport</keyword>
<evidence type="ECO:0000256" key="8">
    <source>
        <dbReference type="PIRNR" id="PIRNR037778"/>
    </source>
</evidence>
<evidence type="ECO:0000256" key="9">
    <source>
        <dbReference type="SAM" id="Phobius"/>
    </source>
</evidence>
<evidence type="ECO:0000256" key="7">
    <source>
        <dbReference type="ARBA" id="ARBA00023136"/>
    </source>
</evidence>
<dbReference type="PANTHER" id="PTHR38438:SF1">
    <property type="entry name" value="RIBOFLAVIN TRANSPORTER RIBU"/>
    <property type="match status" value="1"/>
</dbReference>
<keyword evidence="5 9" id="KW-0812">Transmembrane</keyword>
<dbReference type="AlphaFoldDB" id="A0A2V3Y159"/>
<gene>
    <name evidence="10" type="ORF">DFR60_109230</name>
</gene>